<evidence type="ECO:0000256" key="1">
    <source>
        <dbReference type="SAM" id="MobiDB-lite"/>
    </source>
</evidence>
<evidence type="ECO:0000313" key="2">
    <source>
        <dbReference type="EMBL" id="KAK9142777.1"/>
    </source>
</evidence>
<dbReference type="EMBL" id="JBBNAF010000005">
    <property type="protein sequence ID" value="KAK9142777.1"/>
    <property type="molecule type" value="Genomic_DNA"/>
</dbReference>
<sequence>MAFYSGTLKYMDMVEPYHLEMILRKFGHVQSILDPPYRPLEAHRGPSALKYSVKYGFQQDNWECWRNHLFPKVHGEKAQFEFLAIPDYLPWFLNVSHLVIANRSHEDEDMVVTTIVDNELLERNRHVLDATLRWMYYSPELCTFESVRKMASDVVNFLSGMSLGPTTTTTTTTTAAGTTAAPPTHQPLPKQALGSLNMITLLHIPPWLMLYHHWSMLAPQRECLANNKRGRI</sequence>
<feature type="region of interest" description="Disordered" evidence="1">
    <location>
        <begin position="166"/>
        <end position="189"/>
    </location>
</feature>
<feature type="compositionally biased region" description="Low complexity" evidence="1">
    <location>
        <begin position="166"/>
        <end position="183"/>
    </location>
</feature>
<gene>
    <name evidence="2" type="ORF">Syun_012177</name>
</gene>
<protein>
    <submittedName>
        <fullName evidence="2">Uncharacterized protein</fullName>
    </submittedName>
</protein>
<proteinExistence type="predicted"/>
<evidence type="ECO:0000313" key="3">
    <source>
        <dbReference type="Proteomes" id="UP001420932"/>
    </source>
</evidence>
<organism evidence="2 3">
    <name type="scientific">Stephania yunnanensis</name>
    <dbReference type="NCBI Taxonomy" id="152371"/>
    <lineage>
        <taxon>Eukaryota</taxon>
        <taxon>Viridiplantae</taxon>
        <taxon>Streptophyta</taxon>
        <taxon>Embryophyta</taxon>
        <taxon>Tracheophyta</taxon>
        <taxon>Spermatophyta</taxon>
        <taxon>Magnoliopsida</taxon>
        <taxon>Ranunculales</taxon>
        <taxon>Menispermaceae</taxon>
        <taxon>Menispermoideae</taxon>
        <taxon>Cissampelideae</taxon>
        <taxon>Stephania</taxon>
    </lineage>
</organism>
<dbReference type="AlphaFoldDB" id="A0AAP0PG69"/>
<keyword evidence="3" id="KW-1185">Reference proteome</keyword>
<reference evidence="2 3" key="1">
    <citation type="submission" date="2024-01" db="EMBL/GenBank/DDBJ databases">
        <title>Genome assemblies of Stephania.</title>
        <authorList>
            <person name="Yang L."/>
        </authorList>
    </citation>
    <scope>NUCLEOTIDE SEQUENCE [LARGE SCALE GENOMIC DNA]</scope>
    <source>
        <strain evidence="2">YNDBR</strain>
        <tissue evidence="2">Leaf</tissue>
    </source>
</reference>
<comment type="caution">
    <text evidence="2">The sequence shown here is derived from an EMBL/GenBank/DDBJ whole genome shotgun (WGS) entry which is preliminary data.</text>
</comment>
<accession>A0AAP0PG69</accession>
<name>A0AAP0PG69_9MAGN</name>
<dbReference type="Proteomes" id="UP001420932">
    <property type="component" value="Unassembled WGS sequence"/>
</dbReference>